<evidence type="ECO:0000256" key="1">
    <source>
        <dbReference type="SAM" id="MobiDB-lite"/>
    </source>
</evidence>
<reference evidence="2 3" key="1">
    <citation type="submission" date="2023-04" db="EMBL/GenBank/DDBJ databases">
        <title>Colletotrichum tabacum stain YC1 causing leaf anthracnose on Nicotiana tabacum(L.) cv.</title>
        <authorList>
            <person name="Ji Z."/>
            <person name="Wang M."/>
            <person name="Zhang J."/>
            <person name="Wang N."/>
            <person name="Zhou Z."/>
        </authorList>
    </citation>
    <scope>NUCLEOTIDE SEQUENCE [LARGE SCALE GENOMIC DNA]</scope>
    <source>
        <strain evidence="2 3">YC1</strain>
    </source>
</reference>
<protein>
    <submittedName>
        <fullName evidence="2">Uncharacterized protein</fullName>
    </submittedName>
</protein>
<feature type="compositionally biased region" description="Basic and acidic residues" evidence="1">
    <location>
        <begin position="55"/>
        <end position="64"/>
    </location>
</feature>
<proteinExistence type="predicted"/>
<evidence type="ECO:0000313" key="2">
    <source>
        <dbReference type="EMBL" id="KAK6226772.1"/>
    </source>
</evidence>
<dbReference type="AlphaFoldDB" id="A0AAV9TW35"/>
<feature type="compositionally biased region" description="Polar residues" evidence="1">
    <location>
        <begin position="66"/>
        <end position="77"/>
    </location>
</feature>
<feature type="region of interest" description="Disordered" evidence="1">
    <location>
        <begin position="89"/>
        <end position="111"/>
    </location>
</feature>
<gene>
    <name evidence="2" type="ORF">QIS74_00327</name>
</gene>
<evidence type="ECO:0000313" key="3">
    <source>
        <dbReference type="Proteomes" id="UP001327957"/>
    </source>
</evidence>
<dbReference type="Proteomes" id="UP001327957">
    <property type="component" value="Unassembled WGS sequence"/>
</dbReference>
<keyword evidence="3" id="KW-1185">Reference proteome</keyword>
<dbReference type="EMBL" id="JASAOK010000001">
    <property type="protein sequence ID" value="KAK6226772.1"/>
    <property type="molecule type" value="Genomic_DNA"/>
</dbReference>
<name>A0AAV9TW35_9PEZI</name>
<feature type="region of interest" description="Disordered" evidence="1">
    <location>
        <begin position="55"/>
        <end position="77"/>
    </location>
</feature>
<sequence length="136" mass="15157">MRLYGQVLPPFKRPWTRKIELWWTRSPIGNGAGAALHKFVATELELYRSRLDRQGMHARGRDDGFQTPTRDTSRSLGSTCWVKNHITNEKTTTAKPQGRSKRPGVAPAAWASPHSVSAGRVHVHSQFATLLPCSAV</sequence>
<comment type="caution">
    <text evidence="2">The sequence shown here is derived from an EMBL/GenBank/DDBJ whole genome shotgun (WGS) entry which is preliminary data.</text>
</comment>
<accession>A0AAV9TW35</accession>
<organism evidence="2 3">
    <name type="scientific">Colletotrichum tabaci</name>
    <dbReference type="NCBI Taxonomy" id="1209068"/>
    <lineage>
        <taxon>Eukaryota</taxon>
        <taxon>Fungi</taxon>
        <taxon>Dikarya</taxon>
        <taxon>Ascomycota</taxon>
        <taxon>Pezizomycotina</taxon>
        <taxon>Sordariomycetes</taxon>
        <taxon>Hypocreomycetidae</taxon>
        <taxon>Glomerellales</taxon>
        <taxon>Glomerellaceae</taxon>
        <taxon>Colletotrichum</taxon>
        <taxon>Colletotrichum destructivum species complex</taxon>
    </lineage>
</organism>